<proteinExistence type="predicted"/>
<feature type="transmembrane region" description="Helical" evidence="8">
    <location>
        <begin position="14"/>
        <end position="35"/>
    </location>
</feature>
<keyword evidence="8" id="KW-1133">Transmembrane helix</keyword>
<organism evidence="10 11">
    <name type="scientific">Deinococcus budaensis</name>
    <dbReference type="NCBI Taxonomy" id="1665626"/>
    <lineage>
        <taxon>Bacteria</taxon>
        <taxon>Thermotogati</taxon>
        <taxon>Deinococcota</taxon>
        <taxon>Deinococci</taxon>
        <taxon>Deinococcales</taxon>
        <taxon>Deinococcaceae</taxon>
        <taxon>Deinococcus</taxon>
    </lineage>
</organism>
<evidence type="ECO:0000256" key="4">
    <source>
        <dbReference type="ARBA" id="ARBA00022982"/>
    </source>
</evidence>
<dbReference type="InterPro" id="IPR051811">
    <property type="entry name" value="Cytochrome_c550/c551-like"/>
</dbReference>
<evidence type="ECO:0000256" key="8">
    <source>
        <dbReference type="SAM" id="Phobius"/>
    </source>
</evidence>
<dbReference type="RefSeq" id="WP_184028189.1">
    <property type="nucleotide sequence ID" value="NZ_JACHFN010000006.1"/>
</dbReference>
<dbReference type="InterPro" id="IPR036909">
    <property type="entry name" value="Cyt_c-like_dom_sf"/>
</dbReference>
<feature type="compositionally biased region" description="Gly residues" evidence="7">
    <location>
        <begin position="118"/>
        <end position="128"/>
    </location>
</feature>
<dbReference type="Pfam" id="PF13442">
    <property type="entry name" value="Cytochrome_CBB3"/>
    <property type="match status" value="1"/>
</dbReference>
<evidence type="ECO:0000256" key="6">
    <source>
        <dbReference type="PROSITE-ProRule" id="PRU00433"/>
    </source>
</evidence>
<dbReference type="EMBL" id="JACHFN010000006">
    <property type="protein sequence ID" value="MBB5234403.1"/>
    <property type="molecule type" value="Genomic_DNA"/>
</dbReference>
<evidence type="ECO:0000259" key="9">
    <source>
        <dbReference type="PROSITE" id="PS51007"/>
    </source>
</evidence>
<feature type="domain" description="Cytochrome c" evidence="9">
    <location>
        <begin position="196"/>
        <end position="281"/>
    </location>
</feature>
<keyword evidence="11" id="KW-1185">Reference proteome</keyword>
<evidence type="ECO:0000256" key="2">
    <source>
        <dbReference type="ARBA" id="ARBA00022617"/>
    </source>
</evidence>
<dbReference type="PROSITE" id="PS51007">
    <property type="entry name" value="CYTC"/>
    <property type="match status" value="1"/>
</dbReference>
<evidence type="ECO:0000256" key="7">
    <source>
        <dbReference type="SAM" id="MobiDB-lite"/>
    </source>
</evidence>
<keyword evidence="3 6" id="KW-0479">Metal-binding</keyword>
<protein>
    <submittedName>
        <fullName evidence="10">Mono/diheme cytochrome c family protein</fullName>
    </submittedName>
</protein>
<comment type="caution">
    <text evidence="10">The sequence shown here is derived from an EMBL/GenBank/DDBJ whole genome shotgun (WGS) entry which is preliminary data.</text>
</comment>
<dbReference type="Gene3D" id="1.10.760.10">
    <property type="entry name" value="Cytochrome c-like domain"/>
    <property type="match status" value="1"/>
</dbReference>
<sequence length="281" mass="27629">MKRTSKNRWVAGDVMSWVLGVTLGVILGVALLIVAPRLGGAQGDAAPSAEGTIAASDERAGNGSAGEGQAAAGEAAGGQAGGAAQPGEGSDEGTGRSTEAATTDEPTAGSETAQATGSAGGVQAGGEGAADSDPTGTDSTSEVDQTGAEATVAPDGNTSADRERAQGEVGTAQAQNTGEGDTAQEAVTGQPTTAAGDAGAGQAIYVSNCQGCHGEQGQGVVGPSLVQADGPKSWTLAQFTTTLREGRTPERQLSAAMPRYSEQQISDAQVADLHAYIKTLN</sequence>
<feature type="compositionally biased region" description="Polar residues" evidence="7">
    <location>
        <begin position="95"/>
        <end position="111"/>
    </location>
</feature>
<feature type="compositionally biased region" description="Polar residues" evidence="7">
    <location>
        <begin position="134"/>
        <end position="144"/>
    </location>
</feature>
<accession>A0A7W8GF96</accession>
<dbReference type="InterPro" id="IPR009056">
    <property type="entry name" value="Cyt_c-like_dom"/>
</dbReference>
<dbReference type="PANTHER" id="PTHR37823">
    <property type="entry name" value="CYTOCHROME C-553-LIKE"/>
    <property type="match status" value="1"/>
</dbReference>
<gene>
    <name evidence="10" type="ORF">HNQ09_001841</name>
</gene>
<dbReference type="AlphaFoldDB" id="A0A7W8GF96"/>
<reference evidence="10 11" key="1">
    <citation type="submission" date="2020-08" db="EMBL/GenBank/DDBJ databases">
        <title>Genomic Encyclopedia of Type Strains, Phase IV (KMG-IV): sequencing the most valuable type-strain genomes for metagenomic binning, comparative biology and taxonomic classification.</title>
        <authorList>
            <person name="Goeker M."/>
        </authorList>
    </citation>
    <scope>NUCLEOTIDE SEQUENCE [LARGE SCALE GENOMIC DNA]</scope>
    <source>
        <strain evidence="10 11">DSM 101791</strain>
    </source>
</reference>
<keyword evidence="5 6" id="KW-0408">Iron</keyword>
<feature type="region of interest" description="Disordered" evidence="7">
    <location>
        <begin position="58"/>
        <end position="184"/>
    </location>
</feature>
<dbReference type="Proteomes" id="UP000525389">
    <property type="component" value="Unassembled WGS sequence"/>
</dbReference>
<keyword evidence="2 6" id="KW-0349">Heme</keyword>
<evidence type="ECO:0000313" key="10">
    <source>
        <dbReference type="EMBL" id="MBB5234403.1"/>
    </source>
</evidence>
<dbReference type="PANTHER" id="PTHR37823:SF1">
    <property type="entry name" value="CYTOCHROME C-553-LIKE"/>
    <property type="match status" value="1"/>
</dbReference>
<keyword evidence="1" id="KW-0813">Transport</keyword>
<name>A0A7W8GF96_9DEIO</name>
<dbReference type="GO" id="GO:0020037">
    <property type="term" value="F:heme binding"/>
    <property type="evidence" value="ECO:0007669"/>
    <property type="project" value="InterPro"/>
</dbReference>
<dbReference type="GO" id="GO:0009055">
    <property type="term" value="F:electron transfer activity"/>
    <property type="evidence" value="ECO:0007669"/>
    <property type="project" value="InterPro"/>
</dbReference>
<evidence type="ECO:0000256" key="3">
    <source>
        <dbReference type="ARBA" id="ARBA00022723"/>
    </source>
</evidence>
<dbReference type="GO" id="GO:0046872">
    <property type="term" value="F:metal ion binding"/>
    <property type="evidence" value="ECO:0007669"/>
    <property type="project" value="UniProtKB-KW"/>
</dbReference>
<evidence type="ECO:0000256" key="1">
    <source>
        <dbReference type="ARBA" id="ARBA00022448"/>
    </source>
</evidence>
<keyword evidence="8" id="KW-0812">Transmembrane</keyword>
<keyword evidence="8" id="KW-0472">Membrane</keyword>
<evidence type="ECO:0000313" key="11">
    <source>
        <dbReference type="Proteomes" id="UP000525389"/>
    </source>
</evidence>
<evidence type="ECO:0000256" key="5">
    <source>
        <dbReference type="ARBA" id="ARBA00023004"/>
    </source>
</evidence>
<keyword evidence="4" id="KW-0249">Electron transport</keyword>
<dbReference type="SUPFAM" id="SSF46626">
    <property type="entry name" value="Cytochrome c"/>
    <property type="match status" value="1"/>
</dbReference>